<protein>
    <recommendedName>
        <fullName evidence="3">Lipoprotein</fullName>
    </recommendedName>
</protein>
<evidence type="ECO:0000313" key="1">
    <source>
        <dbReference type="EMBL" id="NSJ43359.1"/>
    </source>
</evidence>
<comment type="caution">
    <text evidence="1">The sequence shown here is derived from an EMBL/GenBank/DDBJ whole genome shotgun (WGS) entry which is preliminary data.</text>
</comment>
<dbReference type="AlphaFoldDB" id="A0ABD6LFV3"/>
<reference evidence="1 2" key="1">
    <citation type="journal article" date="2020" name="Cell Host Microbe">
        <title>Functional and Genomic Variation between Human-Derived Isolates of Lachnospiraceae Reveals Inter- and Intra-Species Diversity.</title>
        <authorList>
            <person name="Sorbara M.T."/>
            <person name="Littmann E.R."/>
            <person name="Fontana E."/>
            <person name="Moody T.U."/>
            <person name="Kohout C.E."/>
            <person name="Gjonbalaj M."/>
            <person name="Eaton V."/>
            <person name="Seok R."/>
            <person name="Leiner I.M."/>
            <person name="Pamer E.G."/>
        </authorList>
    </citation>
    <scope>NUCLEOTIDE SEQUENCE [LARGE SCALE GENOMIC DNA]</scope>
    <source>
        <strain evidence="1 2">MSK.2.26</strain>
    </source>
</reference>
<proteinExistence type="predicted"/>
<evidence type="ECO:0008006" key="3">
    <source>
        <dbReference type="Google" id="ProtNLM"/>
    </source>
</evidence>
<name>A0ABD6LFV3_9FIRM</name>
<organism evidence="1 2">
    <name type="scientific">Enterocloster clostridioformis</name>
    <dbReference type="NCBI Taxonomy" id="1531"/>
    <lineage>
        <taxon>Bacteria</taxon>
        <taxon>Bacillati</taxon>
        <taxon>Bacillota</taxon>
        <taxon>Clostridia</taxon>
        <taxon>Lachnospirales</taxon>
        <taxon>Lachnospiraceae</taxon>
        <taxon>Enterocloster</taxon>
    </lineage>
</organism>
<dbReference type="Proteomes" id="UP000719916">
    <property type="component" value="Unassembled WGS sequence"/>
</dbReference>
<dbReference type="EMBL" id="JAAISW010000007">
    <property type="protein sequence ID" value="NSJ43359.1"/>
    <property type="molecule type" value="Genomic_DNA"/>
</dbReference>
<sequence>MLRKKKILVAALAGMLCNLEEPEPEEPKQPALPVLKNNDQRAAFVDAYETWPLWIETEQTGERYYRYDLEDGTSMVVKVYHARIFDGYASGSYEAKYHDGYGRHEYYMLRDGKLFRDCETNRGLLIEKLKEIQKVKKG</sequence>
<gene>
    <name evidence="1" type="ORF">G5B26_07150</name>
</gene>
<dbReference type="RefSeq" id="WP_002589171.1">
    <property type="nucleotide sequence ID" value="NZ_JAAISW010000007.1"/>
</dbReference>
<accession>A0ABD6LFV3</accession>
<evidence type="ECO:0000313" key="2">
    <source>
        <dbReference type="Proteomes" id="UP000719916"/>
    </source>
</evidence>